<dbReference type="AlphaFoldDB" id="A0A8D8Z303"/>
<evidence type="ECO:0000313" key="1">
    <source>
        <dbReference type="EMBL" id="CAG6739923.1"/>
    </source>
</evidence>
<sequence>MLRSDVVSTHGLLVNSDLVIVTTEVIDSFSFAVKTICLCPTHFSNFQRADFILGRPLLVNIVIKLILYSCHRVLEKTLSQLVHILELTLIQTIILLSLL</sequence>
<dbReference type="EMBL" id="HBUF01416166">
    <property type="protein sequence ID" value="CAG6739925.1"/>
    <property type="molecule type" value="Transcribed_RNA"/>
</dbReference>
<protein>
    <submittedName>
        <fullName evidence="1">Uncharacterized protein</fullName>
    </submittedName>
</protein>
<dbReference type="EMBL" id="HBUF01416165">
    <property type="protein sequence ID" value="CAG6739923.1"/>
    <property type="molecule type" value="Transcribed_RNA"/>
</dbReference>
<proteinExistence type="predicted"/>
<name>A0A8D8Z303_9HEMI</name>
<accession>A0A8D8Z303</accession>
<reference evidence="1" key="1">
    <citation type="submission" date="2021-05" db="EMBL/GenBank/DDBJ databases">
        <authorList>
            <person name="Alioto T."/>
            <person name="Alioto T."/>
            <person name="Gomez Garrido J."/>
        </authorList>
    </citation>
    <scope>NUCLEOTIDE SEQUENCE</scope>
</reference>
<organism evidence="1">
    <name type="scientific">Cacopsylla melanoneura</name>
    <dbReference type="NCBI Taxonomy" id="428564"/>
    <lineage>
        <taxon>Eukaryota</taxon>
        <taxon>Metazoa</taxon>
        <taxon>Ecdysozoa</taxon>
        <taxon>Arthropoda</taxon>
        <taxon>Hexapoda</taxon>
        <taxon>Insecta</taxon>
        <taxon>Pterygota</taxon>
        <taxon>Neoptera</taxon>
        <taxon>Paraneoptera</taxon>
        <taxon>Hemiptera</taxon>
        <taxon>Sternorrhyncha</taxon>
        <taxon>Psylloidea</taxon>
        <taxon>Psyllidae</taxon>
        <taxon>Psyllinae</taxon>
        <taxon>Cacopsylla</taxon>
    </lineage>
</organism>